<dbReference type="OrthoDB" id="1073749at2"/>
<accession>A0A1M7MWL2</accession>
<proteinExistence type="predicted"/>
<dbReference type="RefSeq" id="WP_068845836.1">
    <property type="nucleotide sequence ID" value="NZ_FRBT01000015.1"/>
</dbReference>
<dbReference type="AlphaFoldDB" id="A0A1M7MWL2"/>
<keyword evidence="2" id="KW-1185">Reference proteome</keyword>
<evidence type="ECO:0000313" key="1">
    <source>
        <dbReference type="EMBL" id="SHM95453.1"/>
    </source>
</evidence>
<dbReference type="STRING" id="946677.SAMN05444484_11521"/>
<organism evidence="1 2">
    <name type="scientific">Flavobacterium chilense</name>
    <dbReference type="NCBI Taxonomy" id="946677"/>
    <lineage>
        <taxon>Bacteria</taxon>
        <taxon>Pseudomonadati</taxon>
        <taxon>Bacteroidota</taxon>
        <taxon>Flavobacteriia</taxon>
        <taxon>Flavobacteriales</taxon>
        <taxon>Flavobacteriaceae</taxon>
        <taxon>Flavobacterium</taxon>
    </lineage>
</organism>
<dbReference type="EMBL" id="FRBT01000015">
    <property type="protein sequence ID" value="SHM95453.1"/>
    <property type="molecule type" value="Genomic_DNA"/>
</dbReference>
<dbReference type="Proteomes" id="UP000184028">
    <property type="component" value="Unassembled WGS sequence"/>
</dbReference>
<gene>
    <name evidence="1" type="ORF">SAMN05444484_11521</name>
</gene>
<name>A0A1M7MWL2_9FLAO</name>
<reference evidence="2" key="1">
    <citation type="submission" date="2016-11" db="EMBL/GenBank/DDBJ databases">
        <authorList>
            <person name="Varghese N."/>
            <person name="Submissions S."/>
        </authorList>
    </citation>
    <scope>NUCLEOTIDE SEQUENCE [LARGE SCALE GENOMIC DNA]</scope>
    <source>
        <strain evidence="2">DSM 24724</strain>
    </source>
</reference>
<sequence length="316" mass="37293">MYFFLYSHNVIVSGKDKAAIYDLQHVRIMYIPNAFVSVLEKLQIMSVEQLKDLFFQNNQDILDQYLVKLTENKMGRYVQDIECFPKLDFSYHFPGTIHSAVVETDLEKYDPFPVIDDLDRLGCRHLELRVKISSKQLNRFNMLLNVLEENITQSLDIFWEFDASVTEKEVETIYNIFQKINSIVVHGASEEKKMTAVMFRKASLKELEKEGMNTDKHILDMKYYCESLAYNTTYHQKVAIDYLGDIKNIIFDKNSYGNVNHDNLINVVNTDEFQKFWEITADQIEEIKDSPLRHAIYNPFPIYEKNGKYYINYLNQ</sequence>
<protein>
    <submittedName>
        <fullName evidence="1">SPASM domain peptide maturase, grasp-with-spasm system</fullName>
    </submittedName>
</protein>
<evidence type="ECO:0000313" key="2">
    <source>
        <dbReference type="Proteomes" id="UP000184028"/>
    </source>
</evidence>